<dbReference type="Proteomes" id="UP000692954">
    <property type="component" value="Unassembled WGS sequence"/>
</dbReference>
<accession>A0A8S1QAK4</accession>
<dbReference type="EMBL" id="CAJJDN010000098">
    <property type="protein sequence ID" value="CAD8111390.1"/>
    <property type="molecule type" value="Genomic_DNA"/>
</dbReference>
<evidence type="ECO:0000313" key="2">
    <source>
        <dbReference type="Proteomes" id="UP000692954"/>
    </source>
</evidence>
<organism evidence="1 2">
    <name type="scientific">Paramecium sonneborni</name>
    <dbReference type="NCBI Taxonomy" id="65129"/>
    <lineage>
        <taxon>Eukaryota</taxon>
        <taxon>Sar</taxon>
        <taxon>Alveolata</taxon>
        <taxon>Ciliophora</taxon>
        <taxon>Intramacronucleata</taxon>
        <taxon>Oligohymenophorea</taxon>
        <taxon>Peniculida</taxon>
        <taxon>Parameciidae</taxon>
        <taxon>Paramecium</taxon>
    </lineage>
</organism>
<dbReference type="OrthoDB" id="287623at2759"/>
<gene>
    <name evidence="1" type="ORF">PSON_ATCC_30995.1.T0980042</name>
</gene>
<protein>
    <submittedName>
        <fullName evidence="1">Uncharacterized protein</fullName>
    </submittedName>
</protein>
<reference evidence="1" key="1">
    <citation type="submission" date="2021-01" db="EMBL/GenBank/DDBJ databases">
        <authorList>
            <consortium name="Genoscope - CEA"/>
            <person name="William W."/>
        </authorList>
    </citation>
    <scope>NUCLEOTIDE SEQUENCE</scope>
</reference>
<proteinExistence type="predicted"/>
<sequence>MIFQISKTSNLDNPEGQKLYKKFFQYLEKMCKINIKCIIIQVYQINVESKEYNNFKKAYKILHTQNYVTWLKLDMIVFKKLFLINAEKYQFTVEVLEAGIKLRDGRNYFIRELLIFQIQYERIDQGKAHKFILQAIQKDIEMQSIEVREKLRGMIFVTSENYLELKTAFCNVIAKINSVANVENKERGDLRVNIYYKQKLQKNNIELVELLIEYETQWEKVYIIFRTKKIYIINAIFLYN</sequence>
<comment type="caution">
    <text evidence="1">The sequence shown here is derived from an EMBL/GenBank/DDBJ whole genome shotgun (WGS) entry which is preliminary data.</text>
</comment>
<dbReference type="AlphaFoldDB" id="A0A8S1QAK4"/>
<keyword evidence="2" id="KW-1185">Reference proteome</keyword>
<name>A0A8S1QAK4_9CILI</name>
<evidence type="ECO:0000313" key="1">
    <source>
        <dbReference type="EMBL" id="CAD8111390.1"/>
    </source>
</evidence>